<comment type="caution">
    <text evidence="3">Lacks conserved residue(s) required for the propagation of feature annotation.</text>
</comment>
<keyword evidence="2" id="KW-1015">Disulfide bond</keyword>
<keyword evidence="8" id="KW-1185">Reference proteome</keyword>
<keyword evidence="5" id="KW-0812">Transmembrane</keyword>
<evidence type="ECO:0000256" key="3">
    <source>
        <dbReference type="PROSITE-ProRule" id="PRU00059"/>
    </source>
</evidence>
<feature type="domain" description="CUB" evidence="6">
    <location>
        <begin position="123"/>
        <end position="206"/>
    </location>
</feature>
<feature type="region of interest" description="Disordered" evidence="4">
    <location>
        <begin position="210"/>
        <end position="261"/>
    </location>
</feature>
<organism evidence="7 8">
    <name type="scientific">Elysia marginata</name>
    <dbReference type="NCBI Taxonomy" id="1093978"/>
    <lineage>
        <taxon>Eukaryota</taxon>
        <taxon>Metazoa</taxon>
        <taxon>Spiralia</taxon>
        <taxon>Lophotrochozoa</taxon>
        <taxon>Mollusca</taxon>
        <taxon>Gastropoda</taxon>
        <taxon>Heterobranchia</taxon>
        <taxon>Euthyneura</taxon>
        <taxon>Panpulmonata</taxon>
        <taxon>Sacoglossa</taxon>
        <taxon>Placobranchoidea</taxon>
        <taxon>Plakobranchidae</taxon>
        <taxon>Elysia</taxon>
    </lineage>
</organism>
<proteinExistence type="predicted"/>
<dbReference type="CDD" id="cd00041">
    <property type="entry name" value="CUB"/>
    <property type="match status" value="1"/>
</dbReference>
<dbReference type="PANTHER" id="PTHR24251">
    <property type="entry name" value="OVOCHYMASE-RELATED"/>
    <property type="match status" value="1"/>
</dbReference>
<name>A0AAV4FWU3_9GAST</name>
<evidence type="ECO:0000256" key="2">
    <source>
        <dbReference type="ARBA" id="ARBA00023157"/>
    </source>
</evidence>
<dbReference type="AlphaFoldDB" id="A0AAV4FWU3"/>
<feature type="compositionally biased region" description="Basic and acidic residues" evidence="4">
    <location>
        <begin position="248"/>
        <end position="261"/>
    </location>
</feature>
<feature type="domain" description="CUB" evidence="6">
    <location>
        <begin position="11"/>
        <end position="124"/>
    </location>
</feature>
<evidence type="ECO:0000256" key="1">
    <source>
        <dbReference type="ARBA" id="ARBA00022737"/>
    </source>
</evidence>
<evidence type="ECO:0000259" key="6">
    <source>
        <dbReference type="PROSITE" id="PS01180"/>
    </source>
</evidence>
<comment type="caution">
    <text evidence="7">The sequence shown here is derived from an EMBL/GenBank/DDBJ whole genome shotgun (WGS) entry which is preliminary data.</text>
</comment>
<accession>A0AAV4FWU3</accession>
<dbReference type="InterPro" id="IPR035914">
    <property type="entry name" value="Sperma_CUB_dom_sf"/>
</dbReference>
<evidence type="ECO:0000256" key="4">
    <source>
        <dbReference type="SAM" id="MobiDB-lite"/>
    </source>
</evidence>
<reference evidence="7 8" key="1">
    <citation type="journal article" date="2021" name="Elife">
        <title>Chloroplast acquisition without the gene transfer in kleptoplastic sea slugs, Plakobranchus ocellatus.</title>
        <authorList>
            <person name="Maeda T."/>
            <person name="Takahashi S."/>
            <person name="Yoshida T."/>
            <person name="Shimamura S."/>
            <person name="Takaki Y."/>
            <person name="Nagai Y."/>
            <person name="Toyoda A."/>
            <person name="Suzuki Y."/>
            <person name="Arimoto A."/>
            <person name="Ishii H."/>
            <person name="Satoh N."/>
            <person name="Nishiyama T."/>
            <person name="Hasebe M."/>
            <person name="Maruyama T."/>
            <person name="Minagawa J."/>
            <person name="Obokata J."/>
            <person name="Shigenobu S."/>
        </authorList>
    </citation>
    <scope>NUCLEOTIDE SEQUENCE [LARGE SCALE GENOMIC DNA]</scope>
</reference>
<dbReference type="Gene3D" id="2.60.120.290">
    <property type="entry name" value="Spermadhesin, CUB domain"/>
    <property type="match status" value="2"/>
</dbReference>
<dbReference type="SMART" id="SM00042">
    <property type="entry name" value="CUB"/>
    <property type="match status" value="1"/>
</dbReference>
<protein>
    <submittedName>
        <fullName evidence="7">CUB domain-containing protein 2</fullName>
    </submittedName>
</protein>
<dbReference type="Pfam" id="PF00431">
    <property type="entry name" value="CUB"/>
    <property type="match status" value="2"/>
</dbReference>
<keyword evidence="5" id="KW-1133">Transmembrane helix</keyword>
<evidence type="ECO:0000313" key="8">
    <source>
        <dbReference type="Proteomes" id="UP000762676"/>
    </source>
</evidence>
<dbReference type="EMBL" id="BMAT01004629">
    <property type="protein sequence ID" value="GFR77220.1"/>
    <property type="molecule type" value="Genomic_DNA"/>
</dbReference>
<keyword evidence="1" id="KW-0677">Repeat</keyword>
<evidence type="ECO:0000313" key="7">
    <source>
        <dbReference type="EMBL" id="GFR77220.1"/>
    </source>
</evidence>
<keyword evidence="5" id="KW-0472">Membrane</keyword>
<feature type="transmembrane region" description="Helical" evidence="5">
    <location>
        <begin position="325"/>
        <end position="350"/>
    </location>
</feature>
<dbReference type="PROSITE" id="PS01180">
    <property type="entry name" value="CUB"/>
    <property type="match status" value="2"/>
</dbReference>
<dbReference type="SUPFAM" id="SSF49854">
    <property type="entry name" value="Spermadhesin, CUB domain"/>
    <property type="match status" value="2"/>
</dbReference>
<dbReference type="Proteomes" id="UP000762676">
    <property type="component" value="Unassembled WGS sequence"/>
</dbReference>
<dbReference type="InterPro" id="IPR000859">
    <property type="entry name" value="CUB_dom"/>
</dbReference>
<sequence length="355" mass="39249">MRAWRRIFPNCGGSLSELVGDFASPGWPRNYTHHLNCTWTVQVPAHKVIMFTFLHFDLGKKSSSPCSAKNDRLRITEMTSHGEFRFCASPPMLNYISQTNVVSLNFITNAHSDAQGFKVIYKGVLGQVTLKFTTIDLDGQSFGSCSSQRDVINVYDGATAMDTRLARYCQHENPPPLVSSRNLMLVTFRSDAHVQRTGFHASFDFITPSPLSGDVTGSGRPGSYGEDNSGGSREGEREDSGGDGDQYSDEKPTVDNNDREHGSLTAVVVEPRWGTGHHNFRGNYTEDGNFGYNGGEFVQSQYPDSGGGTKTQSTSRRRGISTNTYISILWTLLVSLLIITLFLSLLLLMVCRNSR</sequence>
<evidence type="ECO:0000256" key="5">
    <source>
        <dbReference type="SAM" id="Phobius"/>
    </source>
</evidence>
<gene>
    <name evidence="7" type="ORF">ElyMa_002231800</name>
</gene>